<evidence type="ECO:0000256" key="9">
    <source>
        <dbReference type="SAM" id="Phobius"/>
    </source>
</evidence>
<keyword evidence="3" id="KW-0597">Phosphoprotein</keyword>
<dbReference type="Proteomes" id="UP001596052">
    <property type="component" value="Unassembled WGS sequence"/>
</dbReference>
<dbReference type="SMART" id="SM00388">
    <property type="entry name" value="HisKA"/>
    <property type="match status" value="1"/>
</dbReference>
<dbReference type="SUPFAM" id="SSF47384">
    <property type="entry name" value="Homodimeric domain of signal transducing histidine kinase"/>
    <property type="match status" value="1"/>
</dbReference>
<sequence length="442" mass="49036">MKISAWKQAAVALALCLLAGLTCLVLLTVTRLREVEQLRGLAHEEQEIGLRFHRDGAALILDLHSAALRLGDGEVNVGKQDQYTVLFARNEAFFRQPPVSLTGKAATSLEEVQKDLRIYGEQVQSWLALPDKERLAGVMHADEPFRELLRDLQALRDACGFHLLDRVSEMRDSMRELQWLVVTAAVVMAPLFGVLLWMIYRGWFRPLQEQAALVEHAKTARDEMASLSSLAAGLAHEIRNPVGALKNRAYALGLLVDAELQPKVAAQVASMNRELDRVEHIVGDFLIYARPSEPRIIPCALAELVDMFHHDHQAEMQQRGVRFELGVVEDASFHADPELLRQALLNLVRNAAEACSGRTDGCVQIEALALERRIVLAVTDNGPGVPEDLQERLFKPFATLKRGGTGLGLTISRSIARRHGGDLLLASTSAEGTRFELRLPRL</sequence>
<keyword evidence="9" id="KW-0472">Membrane</keyword>
<keyword evidence="5" id="KW-0547">Nucleotide-binding</keyword>
<evidence type="ECO:0000313" key="11">
    <source>
        <dbReference type="EMBL" id="MFC5456225.1"/>
    </source>
</evidence>
<dbReference type="Gene3D" id="3.30.565.10">
    <property type="entry name" value="Histidine kinase-like ATPase, C-terminal domain"/>
    <property type="match status" value="1"/>
</dbReference>
<comment type="catalytic activity">
    <reaction evidence="1">
        <text>ATP + protein L-histidine = ADP + protein N-phospho-L-histidine.</text>
        <dbReference type="EC" id="2.7.13.3"/>
    </reaction>
</comment>
<dbReference type="InterPro" id="IPR036890">
    <property type="entry name" value="HATPase_C_sf"/>
</dbReference>
<dbReference type="CDD" id="cd00082">
    <property type="entry name" value="HisKA"/>
    <property type="match status" value="1"/>
</dbReference>
<evidence type="ECO:0000256" key="7">
    <source>
        <dbReference type="ARBA" id="ARBA00022840"/>
    </source>
</evidence>
<dbReference type="InterPro" id="IPR003594">
    <property type="entry name" value="HATPase_dom"/>
</dbReference>
<evidence type="ECO:0000256" key="1">
    <source>
        <dbReference type="ARBA" id="ARBA00000085"/>
    </source>
</evidence>
<comment type="caution">
    <text evidence="11">The sequence shown here is derived from an EMBL/GenBank/DDBJ whole genome shotgun (WGS) entry which is preliminary data.</text>
</comment>
<keyword evidence="7" id="KW-0067">ATP-binding</keyword>
<keyword evidence="12" id="KW-1185">Reference proteome</keyword>
<name>A0ABW0KS99_9BACT</name>
<proteinExistence type="predicted"/>
<feature type="transmembrane region" description="Helical" evidence="9">
    <location>
        <begin position="177"/>
        <end position="200"/>
    </location>
</feature>
<keyword evidence="6 11" id="KW-0418">Kinase</keyword>
<feature type="domain" description="Histidine kinase" evidence="10">
    <location>
        <begin position="233"/>
        <end position="442"/>
    </location>
</feature>
<gene>
    <name evidence="11" type="ORF">ACFQDI_15280</name>
</gene>
<dbReference type="InterPro" id="IPR003661">
    <property type="entry name" value="HisK_dim/P_dom"/>
</dbReference>
<dbReference type="SUPFAM" id="SSF55874">
    <property type="entry name" value="ATPase domain of HSP90 chaperone/DNA topoisomerase II/histidine kinase"/>
    <property type="match status" value="1"/>
</dbReference>
<dbReference type="PROSITE" id="PS50109">
    <property type="entry name" value="HIS_KIN"/>
    <property type="match status" value="1"/>
</dbReference>
<keyword evidence="8" id="KW-0902">Two-component regulatory system</keyword>
<dbReference type="InterPro" id="IPR004358">
    <property type="entry name" value="Sig_transdc_His_kin-like_C"/>
</dbReference>
<dbReference type="PANTHER" id="PTHR43065:SF10">
    <property type="entry name" value="PEROXIDE STRESS-ACTIVATED HISTIDINE KINASE MAK3"/>
    <property type="match status" value="1"/>
</dbReference>
<dbReference type="InterPro" id="IPR005467">
    <property type="entry name" value="His_kinase_dom"/>
</dbReference>
<evidence type="ECO:0000256" key="4">
    <source>
        <dbReference type="ARBA" id="ARBA00022679"/>
    </source>
</evidence>
<evidence type="ECO:0000256" key="3">
    <source>
        <dbReference type="ARBA" id="ARBA00022553"/>
    </source>
</evidence>
<dbReference type="EC" id="2.7.13.3" evidence="2"/>
<keyword evidence="4" id="KW-0808">Transferase</keyword>
<dbReference type="Pfam" id="PF02518">
    <property type="entry name" value="HATPase_c"/>
    <property type="match status" value="1"/>
</dbReference>
<dbReference type="PANTHER" id="PTHR43065">
    <property type="entry name" value="SENSOR HISTIDINE KINASE"/>
    <property type="match status" value="1"/>
</dbReference>
<protein>
    <recommendedName>
        <fullName evidence="2">histidine kinase</fullName>
        <ecNumber evidence="2">2.7.13.3</ecNumber>
    </recommendedName>
</protein>
<dbReference type="Gene3D" id="1.10.287.130">
    <property type="match status" value="1"/>
</dbReference>
<evidence type="ECO:0000313" key="12">
    <source>
        <dbReference type="Proteomes" id="UP001596052"/>
    </source>
</evidence>
<dbReference type="EMBL" id="JBHSMQ010000005">
    <property type="protein sequence ID" value="MFC5456225.1"/>
    <property type="molecule type" value="Genomic_DNA"/>
</dbReference>
<dbReference type="PRINTS" id="PR00344">
    <property type="entry name" value="BCTRLSENSOR"/>
</dbReference>
<keyword evidence="9" id="KW-0812">Transmembrane</keyword>
<evidence type="ECO:0000256" key="6">
    <source>
        <dbReference type="ARBA" id="ARBA00022777"/>
    </source>
</evidence>
<organism evidence="11 12">
    <name type="scientific">Prosthecobacter fluviatilis</name>
    <dbReference type="NCBI Taxonomy" id="445931"/>
    <lineage>
        <taxon>Bacteria</taxon>
        <taxon>Pseudomonadati</taxon>
        <taxon>Verrucomicrobiota</taxon>
        <taxon>Verrucomicrobiia</taxon>
        <taxon>Verrucomicrobiales</taxon>
        <taxon>Verrucomicrobiaceae</taxon>
        <taxon>Prosthecobacter</taxon>
    </lineage>
</organism>
<dbReference type="RefSeq" id="WP_377168258.1">
    <property type="nucleotide sequence ID" value="NZ_JBHSMQ010000005.1"/>
</dbReference>
<dbReference type="CDD" id="cd00075">
    <property type="entry name" value="HATPase"/>
    <property type="match status" value="1"/>
</dbReference>
<accession>A0ABW0KS99</accession>
<dbReference type="SMART" id="SM00387">
    <property type="entry name" value="HATPase_c"/>
    <property type="match status" value="1"/>
</dbReference>
<reference evidence="12" key="1">
    <citation type="journal article" date="2019" name="Int. J. Syst. Evol. Microbiol.">
        <title>The Global Catalogue of Microorganisms (GCM) 10K type strain sequencing project: providing services to taxonomists for standard genome sequencing and annotation.</title>
        <authorList>
            <consortium name="The Broad Institute Genomics Platform"/>
            <consortium name="The Broad Institute Genome Sequencing Center for Infectious Disease"/>
            <person name="Wu L."/>
            <person name="Ma J."/>
        </authorList>
    </citation>
    <scope>NUCLEOTIDE SEQUENCE [LARGE SCALE GENOMIC DNA]</scope>
    <source>
        <strain evidence="12">CGMCC 4.1469</strain>
    </source>
</reference>
<dbReference type="GO" id="GO:0016301">
    <property type="term" value="F:kinase activity"/>
    <property type="evidence" value="ECO:0007669"/>
    <property type="project" value="UniProtKB-KW"/>
</dbReference>
<evidence type="ECO:0000256" key="5">
    <source>
        <dbReference type="ARBA" id="ARBA00022741"/>
    </source>
</evidence>
<evidence type="ECO:0000256" key="8">
    <source>
        <dbReference type="ARBA" id="ARBA00023012"/>
    </source>
</evidence>
<evidence type="ECO:0000259" key="10">
    <source>
        <dbReference type="PROSITE" id="PS50109"/>
    </source>
</evidence>
<dbReference type="InterPro" id="IPR036097">
    <property type="entry name" value="HisK_dim/P_sf"/>
</dbReference>
<dbReference type="Pfam" id="PF00512">
    <property type="entry name" value="HisKA"/>
    <property type="match status" value="1"/>
</dbReference>
<keyword evidence="9" id="KW-1133">Transmembrane helix</keyword>
<evidence type="ECO:0000256" key="2">
    <source>
        <dbReference type="ARBA" id="ARBA00012438"/>
    </source>
</evidence>